<dbReference type="Pfam" id="PF01724">
    <property type="entry name" value="DUF29"/>
    <property type="match status" value="1"/>
</dbReference>
<gene>
    <name evidence="1" type="ORF">SAMN05216241_10363</name>
</gene>
<evidence type="ECO:0000313" key="1">
    <source>
        <dbReference type="EMBL" id="SDF89540.1"/>
    </source>
</evidence>
<reference evidence="1 2" key="1">
    <citation type="submission" date="2016-10" db="EMBL/GenBank/DDBJ databases">
        <authorList>
            <person name="de Groot N.N."/>
        </authorList>
    </citation>
    <scope>NUCLEOTIDE SEQUENCE [LARGE SCALE GENOMIC DNA]</scope>
    <source>
        <strain evidence="1 2">DSM 25584</strain>
    </source>
</reference>
<dbReference type="InterPro" id="IPR002636">
    <property type="entry name" value="DUF29"/>
</dbReference>
<evidence type="ECO:0008006" key="3">
    <source>
        <dbReference type="Google" id="ProtNLM"/>
    </source>
</evidence>
<dbReference type="Gene3D" id="1.20.1220.20">
    <property type="entry name" value="Uncharcterised protein PF01724"/>
    <property type="match status" value="1"/>
</dbReference>
<dbReference type="Proteomes" id="UP000199415">
    <property type="component" value="Unassembled WGS sequence"/>
</dbReference>
<dbReference type="AlphaFoldDB" id="A0A1G7PVY7"/>
<dbReference type="STRING" id="1082479.SAMN05216241_10363"/>
<accession>A0A1G7PVY7</accession>
<dbReference type="EMBL" id="FNCE01000003">
    <property type="protein sequence ID" value="SDF89540.1"/>
    <property type="molecule type" value="Genomic_DNA"/>
</dbReference>
<protein>
    <recommendedName>
        <fullName evidence="3">DUF29 domain-containing protein</fullName>
    </recommendedName>
</protein>
<keyword evidence="2" id="KW-1185">Reference proteome</keyword>
<organism evidence="1 2">
    <name type="scientific">Limimonas halophila</name>
    <dbReference type="NCBI Taxonomy" id="1082479"/>
    <lineage>
        <taxon>Bacteria</taxon>
        <taxon>Pseudomonadati</taxon>
        <taxon>Pseudomonadota</taxon>
        <taxon>Alphaproteobacteria</taxon>
        <taxon>Rhodospirillales</taxon>
        <taxon>Rhodovibrionaceae</taxon>
        <taxon>Limimonas</taxon>
    </lineage>
</organism>
<dbReference type="RefSeq" id="WP_090019204.1">
    <property type="nucleotide sequence ID" value="NZ_FNCE01000003.1"/>
</dbReference>
<evidence type="ECO:0000313" key="2">
    <source>
        <dbReference type="Proteomes" id="UP000199415"/>
    </source>
</evidence>
<dbReference type="OrthoDB" id="425753at2"/>
<name>A0A1G7PVY7_9PROT</name>
<sequence length="170" mass="18881">MALLANDDLYERDFHAWTQDQAARLRALGRDNRFDVAHVAEEIEDLGKRERRDLESHLHQLLRHLIKLAWSGADEPRPGWRREVRDHHRAALRTLRDSPGLRQKIDLAAIWAAARADANADLSDYGEAPYPDTLACPFATDDVLGDVLDPGDAVATLVRAGTSQAGDAGT</sequence>
<proteinExistence type="predicted"/>
<dbReference type="PANTHER" id="PTHR34235:SF4">
    <property type="entry name" value="SLR0291 PROTEIN"/>
    <property type="match status" value="1"/>
</dbReference>
<dbReference type="PANTHER" id="PTHR34235">
    <property type="entry name" value="SLR1203 PROTEIN-RELATED"/>
    <property type="match status" value="1"/>
</dbReference>